<dbReference type="PROSITE" id="PS50048">
    <property type="entry name" value="ZN2_CY6_FUNGAL_2"/>
    <property type="match status" value="1"/>
</dbReference>
<dbReference type="SMART" id="SM00066">
    <property type="entry name" value="GAL4"/>
    <property type="match status" value="1"/>
</dbReference>
<evidence type="ECO:0000313" key="6">
    <source>
        <dbReference type="Proteomes" id="UP000240493"/>
    </source>
</evidence>
<reference evidence="5 6" key="1">
    <citation type="submission" date="2016-07" db="EMBL/GenBank/DDBJ databases">
        <title>Multiple horizontal gene transfer events from other fungi enriched the ability of initially mycotrophic Trichoderma (Ascomycota) to feed on dead plant biomass.</title>
        <authorList>
            <consortium name="DOE Joint Genome Institute"/>
            <person name="Aerts A."/>
            <person name="Atanasova L."/>
            <person name="Chenthamara K."/>
            <person name="Zhang J."/>
            <person name="Grujic M."/>
            <person name="Henrissat B."/>
            <person name="Kuo A."/>
            <person name="Salamov A."/>
            <person name="Lipzen A."/>
            <person name="Labutti K."/>
            <person name="Barry K."/>
            <person name="Miao Y."/>
            <person name="Rahimi M.J."/>
            <person name="Shen Q."/>
            <person name="Grigoriev I.V."/>
            <person name="Kubicek C.P."/>
            <person name="Druzhinina I.S."/>
        </authorList>
    </citation>
    <scope>NUCLEOTIDE SEQUENCE [LARGE SCALE GENOMIC DNA]</scope>
    <source>
        <strain evidence="5 6">CBS 433.97</strain>
    </source>
</reference>
<feature type="domain" description="Zn(2)-C6 fungal-type" evidence="4">
    <location>
        <begin position="10"/>
        <end position="38"/>
    </location>
</feature>
<name>A0A2T3YT39_TRIA4</name>
<keyword evidence="3" id="KW-0472">Membrane</keyword>
<dbReference type="OrthoDB" id="5130013at2759"/>
<dbReference type="GO" id="GO:0008270">
    <property type="term" value="F:zinc ion binding"/>
    <property type="evidence" value="ECO:0007669"/>
    <property type="project" value="InterPro"/>
</dbReference>
<dbReference type="Proteomes" id="UP000240493">
    <property type="component" value="Unassembled WGS sequence"/>
</dbReference>
<evidence type="ECO:0000256" key="3">
    <source>
        <dbReference type="SAM" id="Phobius"/>
    </source>
</evidence>
<keyword evidence="6" id="KW-1185">Reference proteome</keyword>
<dbReference type="InterPro" id="IPR036864">
    <property type="entry name" value="Zn2-C6_fun-type_DNA-bd_sf"/>
</dbReference>
<gene>
    <name evidence="5" type="ORF">M441DRAFT_204055</name>
</gene>
<keyword evidence="1" id="KW-0539">Nucleus</keyword>
<dbReference type="EMBL" id="KZ679273">
    <property type="protein sequence ID" value="PTB35738.1"/>
    <property type="molecule type" value="Genomic_DNA"/>
</dbReference>
<dbReference type="SUPFAM" id="SSF57701">
    <property type="entry name" value="Zn2/Cys6 DNA-binding domain"/>
    <property type="match status" value="1"/>
</dbReference>
<dbReference type="Gene3D" id="4.10.240.10">
    <property type="entry name" value="Zn(2)-C6 fungal-type DNA-binding domain"/>
    <property type="match status" value="1"/>
</dbReference>
<evidence type="ECO:0000256" key="1">
    <source>
        <dbReference type="ARBA" id="ARBA00023242"/>
    </source>
</evidence>
<dbReference type="GO" id="GO:0000981">
    <property type="term" value="F:DNA-binding transcription factor activity, RNA polymerase II-specific"/>
    <property type="evidence" value="ECO:0007669"/>
    <property type="project" value="InterPro"/>
</dbReference>
<evidence type="ECO:0000256" key="2">
    <source>
        <dbReference type="SAM" id="MobiDB-lite"/>
    </source>
</evidence>
<organism evidence="5 6">
    <name type="scientific">Trichoderma asperellum (strain ATCC 204424 / CBS 433.97 / NBRC 101777)</name>
    <dbReference type="NCBI Taxonomy" id="1042311"/>
    <lineage>
        <taxon>Eukaryota</taxon>
        <taxon>Fungi</taxon>
        <taxon>Dikarya</taxon>
        <taxon>Ascomycota</taxon>
        <taxon>Pezizomycotina</taxon>
        <taxon>Sordariomycetes</taxon>
        <taxon>Hypocreomycetidae</taxon>
        <taxon>Hypocreales</taxon>
        <taxon>Hypocreaceae</taxon>
        <taxon>Trichoderma</taxon>
    </lineage>
</organism>
<dbReference type="AlphaFoldDB" id="A0A2T3YT39"/>
<dbReference type="InterPro" id="IPR001138">
    <property type="entry name" value="Zn2Cys6_DnaBD"/>
</dbReference>
<evidence type="ECO:0000259" key="4">
    <source>
        <dbReference type="PROSITE" id="PS50048"/>
    </source>
</evidence>
<dbReference type="PANTHER" id="PTHR37534:SF46">
    <property type="entry name" value="ZN(II)2CYS6 TRANSCRIPTION FACTOR (EUROFUNG)"/>
    <property type="match status" value="1"/>
</dbReference>
<protein>
    <recommendedName>
        <fullName evidence="4">Zn(2)-C6 fungal-type domain-containing protein</fullName>
    </recommendedName>
</protein>
<dbReference type="CDD" id="cd00067">
    <property type="entry name" value="GAL4"/>
    <property type="match status" value="1"/>
</dbReference>
<dbReference type="PROSITE" id="PS00463">
    <property type="entry name" value="ZN2_CY6_FUNGAL_1"/>
    <property type="match status" value="1"/>
</dbReference>
<proteinExistence type="predicted"/>
<evidence type="ECO:0000313" key="5">
    <source>
        <dbReference type="EMBL" id="PTB35738.1"/>
    </source>
</evidence>
<dbReference type="Pfam" id="PF00172">
    <property type="entry name" value="Zn_clus"/>
    <property type="match status" value="1"/>
</dbReference>
<dbReference type="PANTHER" id="PTHR37534">
    <property type="entry name" value="TRANSCRIPTIONAL ACTIVATOR PROTEIN UGA3"/>
    <property type="match status" value="1"/>
</dbReference>
<keyword evidence="3" id="KW-1133">Transmembrane helix</keyword>
<keyword evidence="3" id="KW-0812">Transmembrane</keyword>
<feature type="transmembrane region" description="Helical" evidence="3">
    <location>
        <begin position="221"/>
        <end position="243"/>
    </location>
</feature>
<accession>A0A2T3YT39</accession>
<dbReference type="STRING" id="1042311.A0A2T3YT39"/>
<feature type="region of interest" description="Disordered" evidence="2">
    <location>
        <begin position="49"/>
        <end position="81"/>
    </location>
</feature>
<sequence length="660" mass="74992">MAERRRRRTGCLTCRARHVKCDERKPECERCEAGNIECAGYLPKKQVEVRESQRRGRRARPGSSSALSNIATPPHSLSPDASSLSLTGEIANYPHQLFRSDGLPLVGLPSNPRPSQRPLAGAREVLAYHQFLFRTLPILFPAEHLWFWRDRLCEEGWGIEYLYMTFSSLGSMHRAVLMMSMPGESDRDRGLDTKVIAIQAYTFALQELSRYLEEAKKTQDVFIATLILMAYFECFSCNITAAYSHIRSASYYFEIYKARVSRQKAKNTPALDCLDTALQNLSWMCFMALPLQNKMPSTWQALTVSEEAPGTPTSLRQNLLNILAESGLGDFIWNLVPRYSKSMALAKIYWLQQKLQAWRNVNKPILQPLASDMVESNEVKLLEDPFLIPPPLYPTTTPYDSSASLCSFLLGRTFWLLSILEDGVNAEAHKQRAFLHFYEALQFAVTDRACKAVRPSNGSAKYSSPLPCEDLENGMLSMLYIIGQCSPEPSWLLWIIQFMKHSGRQGLYNGLVYAASLETWHSFEVNNSDLQDDFLVQYPEPPSRTISVLVPDANGTDYVTYYAKPAAIDELLISNGGLMYYLLGDTHLSRRLSDDHIEQSVHIYHQQGLDMELFTPDWLQSQAICLDWQHRSLQVEFDLNCILQDHVNGGEFSTPMDFSC</sequence>